<dbReference type="InterPro" id="IPR009078">
    <property type="entry name" value="Ferritin-like_SF"/>
</dbReference>
<feature type="domain" description="Rubrerythrin diiron-binding" evidence="1">
    <location>
        <begin position="45"/>
        <end position="166"/>
    </location>
</feature>
<accession>A0A419T7P2</accession>
<protein>
    <recommendedName>
        <fullName evidence="1">Rubrerythrin diiron-binding domain-containing protein</fullName>
    </recommendedName>
</protein>
<evidence type="ECO:0000313" key="3">
    <source>
        <dbReference type="Proteomes" id="UP000284277"/>
    </source>
</evidence>
<comment type="caution">
    <text evidence="2">The sequence shown here is derived from an EMBL/GenBank/DDBJ whole genome shotgun (WGS) entry which is preliminary data.</text>
</comment>
<reference evidence="2 3" key="1">
    <citation type="submission" date="2016-08" db="EMBL/GenBank/DDBJ databases">
        <title>A new outlook on sporulation: Clostridium algidixylanolyticum.</title>
        <authorList>
            <person name="Poppleton D.I."/>
            <person name="Gribaldo S."/>
        </authorList>
    </citation>
    <scope>NUCLEOTIDE SEQUENCE [LARGE SCALE GENOMIC DNA]</scope>
    <source>
        <strain evidence="2 3">SPL73</strain>
    </source>
</reference>
<dbReference type="CDD" id="cd00657">
    <property type="entry name" value="Ferritin_like"/>
    <property type="match status" value="1"/>
</dbReference>
<dbReference type="GO" id="GO:0046872">
    <property type="term" value="F:metal ion binding"/>
    <property type="evidence" value="ECO:0007669"/>
    <property type="project" value="InterPro"/>
</dbReference>
<proteinExistence type="predicted"/>
<dbReference type="RefSeq" id="WP_120195624.1">
    <property type="nucleotide sequence ID" value="NZ_MCIA01000006.1"/>
</dbReference>
<dbReference type="InterPro" id="IPR003251">
    <property type="entry name" value="Rr_diiron-bd_dom"/>
</dbReference>
<dbReference type="Pfam" id="PF02915">
    <property type="entry name" value="Rubrerythrin"/>
    <property type="match status" value="1"/>
</dbReference>
<keyword evidence="3" id="KW-1185">Reference proteome</keyword>
<dbReference type="EMBL" id="MCIA01000006">
    <property type="protein sequence ID" value="RKD33574.1"/>
    <property type="molecule type" value="Genomic_DNA"/>
</dbReference>
<dbReference type="Proteomes" id="UP000284277">
    <property type="component" value="Unassembled WGS sequence"/>
</dbReference>
<dbReference type="Gene3D" id="1.20.1260.10">
    <property type="match status" value="1"/>
</dbReference>
<dbReference type="AlphaFoldDB" id="A0A419T7P2"/>
<dbReference type="OrthoDB" id="573482at2"/>
<dbReference type="InterPro" id="IPR012347">
    <property type="entry name" value="Ferritin-like"/>
</dbReference>
<sequence length="175" mass="20729">MKEYDFAGIAPKISPYLDAENSFYNQDFMNMDKFDYPENLSNAMELMKQALNGEVEDQMFYMWLISNAPSEEERQIIGSIRDDEMGHFELFRQIYYDLTGMALRQESEKTFMEPENYCEGLARAIIGEQNAVREYRKILYAMQSRIHINMMIEIITDENRHGILYNYLFAKNGCR</sequence>
<evidence type="ECO:0000313" key="2">
    <source>
        <dbReference type="EMBL" id="RKD33574.1"/>
    </source>
</evidence>
<name>A0A419T7P2_9FIRM</name>
<dbReference type="GO" id="GO:0016491">
    <property type="term" value="F:oxidoreductase activity"/>
    <property type="evidence" value="ECO:0007669"/>
    <property type="project" value="InterPro"/>
</dbReference>
<evidence type="ECO:0000259" key="1">
    <source>
        <dbReference type="Pfam" id="PF02915"/>
    </source>
</evidence>
<organism evidence="2 3">
    <name type="scientific">Lacrimispora algidixylanolytica</name>
    <dbReference type="NCBI Taxonomy" id="94868"/>
    <lineage>
        <taxon>Bacteria</taxon>
        <taxon>Bacillati</taxon>
        <taxon>Bacillota</taxon>
        <taxon>Clostridia</taxon>
        <taxon>Lachnospirales</taxon>
        <taxon>Lachnospiraceae</taxon>
        <taxon>Lacrimispora</taxon>
    </lineage>
</organism>
<dbReference type="SUPFAM" id="SSF47240">
    <property type="entry name" value="Ferritin-like"/>
    <property type="match status" value="1"/>
</dbReference>
<gene>
    <name evidence="2" type="ORF">BET01_13620</name>
</gene>